<dbReference type="PANTHER" id="PTHR46017">
    <property type="entry name" value="ALPHA-MANNOSIDASE 2C1"/>
    <property type="match status" value="1"/>
</dbReference>
<accession>A0A427YFW4</accession>
<keyword evidence="5" id="KW-1185">Reference proteome</keyword>
<dbReference type="EMBL" id="RSCD01000012">
    <property type="protein sequence ID" value="RSH89814.1"/>
    <property type="molecule type" value="Genomic_DNA"/>
</dbReference>
<evidence type="ECO:0000256" key="1">
    <source>
        <dbReference type="ARBA" id="ARBA00022801"/>
    </source>
</evidence>
<sequence length="528" mass="56802">MMSTEEKASTPGEEAIAPTPEGPIVHAEKGEEDVLEPVGEPLPEGSYGWVIVGAARISPGELERVKSAGTLNVDVPAVKISRVADFFDEVCEWTAGGKTLPSWRGQLYFERRRGTNTSQAGLKRGNRWMEAVLRDLEYFATLSSLHDQSYQYPRNELDTIRSDVLLIQFYDILAGTSIKMLVLHDALAPAATSKAPPVLETALALSALLPRNPAMNGVTPGSTQAVVLVGPLRLPRQQVIAVGPTVTDAIDRVAEHSSAPRTPFHSPRIRIDASAGAVGSGRSPDHIHGLPAPTPKALDAVPPPPRRARHFTSPSRLRTAQETVLDEVHLVRPTKRPTLATVPRRLRVAGICLHRQEPGRPPHPDRRRGGVERLGPEGSLLRLSRRAARMGRPVETSSRGPMHRVTTPALQRGSQMGVRPVAPSEGAGSSGSRRSPSDFRAASFGHSARSLYPANRRTVRVSAAGAECGLNHGLQVRAGTDASDPGHECASVLSYLLSRPANPILCRVPRLLDTILFATSSSVPTAIR</sequence>
<dbReference type="AlphaFoldDB" id="A0A427YFW4"/>
<feature type="region of interest" description="Disordered" evidence="2">
    <location>
        <begin position="355"/>
        <end position="440"/>
    </location>
</feature>
<feature type="domain" description="Glycoside hydrolase family 38 central" evidence="3">
    <location>
        <begin position="112"/>
        <end position="190"/>
    </location>
</feature>
<evidence type="ECO:0000313" key="4">
    <source>
        <dbReference type="EMBL" id="RSH89814.1"/>
    </source>
</evidence>
<dbReference type="STRING" id="1890683.A0A427YFW4"/>
<dbReference type="SMART" id="SM00872">
    <property type="entry name" value="Alpha-mann_mid"/>
    <property type="match status" value="1"/>
</dbReference>
<feature type="compositionally biased region" description="Low complexity" evidence="2">
    <location>
        <begin position="422"/>
        <end position="434"/>
    </location>
</feature>
<dbReference type="GO" id="GO:0009313">
    <property type="term" value="P:oligosaccharide catabolic process"/>
    <property type="evidence" value="ECO:0007669"/>
    <property type="project" value="TreeGrafter"/>
</dbReference>
<dbReference type="InterPro" id="IPR037094">
    <property type="entry name" value="Glyco_hydro_38_cen_sf"/>
</dbReference>
<feature type="region of interest" description="Disordered" evidence="2">
    <location>
        <begin position="1"/>
        <end position="26"/>
    </location>
</feature>
<feature type="region of interest" description="Disordered" evidence="2">
    <location>
        <begin position="275"/>
        <end position="316"/>
    </location>
</feature>
<reference evidence="4 5" key="1">
    <citation type="submission" date="2018-11" db="EMBL/GenBank/DDBJ databases">
        <title>Genome sequence of Saitozyma podzolica DSM 27192.</title>
        <authorList>
            <person name="Aliyu H."/>
            <person name="Gorte O."/>
            <person name="Ochsenreither K."/>
        </authorList>
    </citation>
    <scope>NUCLEOTIDE SEQUENCE [LARGE SCALE GENOMIC DNA]</scope>
    <source>
        <strain evidence="4 5">DSM 27192</strain>
    </source>
</reference>
<dbReference type="SUPFAM" id="SSF88688">
    <property type="entry name" value="Families 57/38 glycoside transferase middle domain"/>
    <property type="match status" value="1"/>
</dbReference>
<dbReference type="PANTHER" id="PTHR46017:SF1">
    <property type="entry name" value="ALPHA-MANNOSIDASE 2C1"/>
    <property type="match status" value="1"/>
</dbReference>
<dbReference type="GO" id="GO:0006013">
    <property type="term" value="P:mannose metabolic process"/>
    <property type="evidence" value="ECO:0007669"/>
    <property type="project" value="InterPro"/>
</dbReference>
<name>A0A427YFW4_9TREE</name>
<dbReference type="GO" id="GO:0004559">
    <property type="term" value="F:alpha-mannosidase activity"/>
    <property type="evidence" value="ECO:0007669"/>
    <property type="project" value="InterPro"/>
</dbReference>
<gene>
    <name evidence="4" type="primary">AMS1_1</name>
    <name evidence="4" type="ORF">EHS25_001800</name>
</gene>
<feature type="compositionally biased region" description="Basic and acidic residues" evidence="2">
    <location>
        <begin position="355"/>
        <end position="375"/>
    </location>
</feature>
<organism evidence="4 5">
    <name type="scientific">Saitozyma podzolica</name>
    <dbReference type="NCBI Taxonomy" id="1890683"/>
    <lineage>
        <taxon>Eukaryota</taxon>
        <taxon>Fungi</taxon>
        <taxon>Dikarya</taxon>
        <taxon>Basidiomycota</taxon>
        <taxon>Agaricomycotina</taxon>
        <taxon>Tremellomycetes</taxon>
        <taxon>Tremellales</taxon>
        <taxon>Trimorphomycetaceae</taxon>
        <taxon>Saitozyma</taxon>
    </lineage>
</organism>
<dbReference type="InterPro" id="IPR028995">
    <property type="entry name" value="Glyco_hydro_57/38_cen_sf"/>
</dbReference>
<dbReference type="Proteomes" id="UP000279259">
    <property type="component" value="Unassembled WGS sequence"/>
</dbReference>
<comment type="caution">
    <text evidence="4">The sequence shown here is derived from an EMBL/GenBank/DDBJ whole genome shotgun (WGS) entry which is preliminary data.</text>
</comment>
<keyword evidence="1 4" id="KW-0378">Hydrolase</keyword>
<dbReference type="Pfam" id="PF09261">
    <property type="entry name" value="Alpha-mann_mid"/>
    <property type="match status" value="1"/>
</dbReference>
<dbReference type="GO" id="GO:0000329">
    <property type="term" value="C:fungal-type vacuole membrane"/>
    <property type="evidence" value="ECO:0007669"/>
    <property type="project" value="TreeGrafter"/>
</dbReference>
<dbReference type="Gene3D" id="1.20.1270.50">
    <property type="entry name" value="Glycoside hydrolase family 38, central domain"/>
    <property type="match status" value="1"/>
</dbReference>
<dbReference type="InterPro" id="IPR015341">
    <property type="entry name" value="Glyco_hydro_38_cen"/>
</dbReference>
<proteinExistence type="predicted"/>
<protein>
    <submittedName>
        <fullName evidence="4">Glycoside hydrolase, 38 vacuolar alpha mannosidase</fullName>
    </submittedName>
</protein>
<dbReference type="OrthoDB" id="10261055at2759"/>
<evidence type="ECO:0000313" key="5">
    <source>
        <dbReference type="Proteomes" id="UP000279259"/>
    </source>
</evidence>
<evidence type="ECO:0000259" key="3">
    <source>
        <dbReference type="SMART" id="SM00872"/>
    </source>
</evidence>
<evidence type="ECO:0000256" key="2">
    <source>
        <dbReference type="SAM" id="MobiDB-lite"/>
    </source>
</evidence>